<organism evidence="1 2">
    <name type="scientific">Elysia crispata</name>
    <name type="common">lettuce slug</name>
    <dbReference type="NCBI Taxonomy" id="231223"/>
    <lineage>
        <taxon>Eukaryota</taxon>
        <taxon>Metazoa</taxon>
        <taxon>Spiralia</taxon>
        <taxon>Lophotrochozoa</taxon>
        <taxon>Mollusca</taxon>
        <taxon>Gastropoda</taxon>
        <taxon>Heterobranchia</taxon>
        <taxon>Euthyneura</taxon>
        <taxon>Panpulmonata</taxon>
        <taxon>Sacoglossa</taxon>
        <taxon>Placobranchoidea</taxon>
        <taxon>Plakobranchidae</taxon>
        <taxon>Elysia</taxon>
    </lineage>
</organism>
<evidence type="ECO:0000313" key="2">
    <source>
        <dbReference type="Proteomes" id="UP001283361"/>
    </source>
</evidence>
<dbReference type="Proteomes" id="UP001283361">
    <property type="component" value="Unassembled WGS sequence"/>
</dbReference>
<name>A0AAE0XYL4_9GAST</name>
<dbReference type="EMBL" id="JAWDGP010007369">
    <property type="protein sequence ID" value="KAK3722829.1"/>
    <property type="molecule type" value="Genomic_DNA"/>
</dbReference>
<proteinExistence type="predicted"/>
<comment type="caution">
    <text evidence="1">The sequence shown here is derived from an EMBL/GenBank/DDBJ whole genome shotgun (WGS) entry which is preliminary data.</text>
</comment>
<evidence type="ECO:0000313" key="1">
    <source>
        <dbReference type="EMBL" id="KAK3722829.1"/>
    </source>
</evidence>
<protein>
    <submittedName>
        <fullName evidence="1">Uncharacterized protein</fullName>
    </submittedName>
</protein>
<gene>
    <name evidence="1" type="ORF">RRG08_040212</name>
</gene>
<sequence length="119" mass="13115">MDIPNAYQVALIGLELNLKRYNSGLPTAQTRCGVLTCEERIVDINNSGHAKGLFSSIVSLKTFKRNTNNSRGERGILFGSVSTETPNLTLVTNDAKIFGVLDDKQANHCFQERSGQKKE</sequence>
<accession>A0AAE0XYL4</accession>
<keyword evidence="2" id="KW-1185">Reference proteome</keyword>
<dbReference type="AlphaFoldDB" id="A0AAE0XYL4"/>
<reference evidence="1" key="1">
    <citation type="journal article" date="2023" name="G3 (Bethesda)">
        <title>A reference genome for the long-term kleptoplast-retaining sea slug Elysia crispata morphotype clarki.</title>
        <authorList>
            <person name="Eastman K.E."/>
            <person name="Pendleton A.L."/>
            <person name="Shaikh M.A."/>
            <person name="Suttiyut T."/>
            <person name="Ogas R."/>
            <person name="Tomko P."/>
            <person name="Gavelis G."/>
            <person name="Widhalm J.R."/>
            <person name="Wisecaver J.H."/>
        </authorList>
    </citation>
    <scope>NUCLEOTIDE SEQUENCE</scope>
    <source>
        <strain evidence="1">ECLA1</strain>
    </source>
</reference>